<dbReference type="RefSeq" id="WP_359355163.1">
    <property type="nucleotide sequence ID" value="NZ_JBEYXV010000018.1"/>
</dbReference>
<protein>
    <submittedName>
        <fullName evidence="1">Uncharacterized protein</fullName>
    </submittedName>
</protein>
<dbReference type="Proteomes" id="UP001551176">
    <property type="component" value="Unassembled WGS sequence"/>
</dbReference>
<evidence type="ECO:0000313" key="2">
    <source>
        <dbReference type="Proteomes" id="UP001551176"/>
    </source>
</evidence>
<organism evidence="1 2">
    <name type="scientific">Streptomyces atriruber</name>
    <dbReference type="NCBI Taxonomy" id="545121"/>
    <lineage>
        <taxon>Bacteria</taxon>
        <taxon>Bacillati</taxon>
        <taxon>Actinomycetota</taxon>
        <taxon>Actinomycetes</taxon>
        <taxon>Kitasatosporales</taxon>
        <taxon>Streptomycetaceae</taxon>
        <taxon>Streptomyces</taxon>
    </lineage>
</organism>
<reference evidence="1 2" key="1">
    <citation type="submission" date="2024-06" db="EMBL/GenBank/DDBJ databases">
        <title>The Natural Products Discovery Center: Release of the First 8490 Sequenced Strains for Exploring Actinobacteria Biosynthetic Diversity.</title>
        <authorList>
            <person name="Kalkreuter E."/>
            <person name="Kautsar S.A."/>
            <person name="Yang D."/>
            <person name="Bader C.D."/>
            <person name="Teijaro C.N."/>
            <person name="Fluegel L."/>
            <person name="Davis C.M."/>
            <person name="Simpson J.R."/>
            <person name="Lauterbach L."/>
            <person name="Steele A.D."/>
            <person name="Gui C."/>
            <person name="Meng S."/>
            <person name="Li G."/>
            <person name="Viehrig K."/>
            <person name="Ye F."/>
            <person name="Su P."/>
            <person name="Kiefer A.F."/>
            <person name="Nichols A."/>
            <person name="Cepeda A.J."/>
            <person name="Yan W."/>
            <person name="Fan B."/>
            <person name="Jiang Y."/>
            <person name="Adhikari A."/>
            <person name="Zheng C.-J."/>
            <person name="Schuster L."/>
            <person name="Cowan T.M."/>
            <person name="Smanski M.J."/>
            <person name="Chevrette M.G."/>
            <person name="De Carvalho L.P.S."/>
            <person name="Shen B."/>
        </authorList>
    </citation>
    <scope>NUCLEOTIDE SEQUENCE [LARGE SCALE GENOMIC DNA]</scope>
    <source>
        <strain evidence="1 2">NPDC046838</strain>
    </source>
</reference>
<name>A0ABV3BXR5_9ACTN</name>
<comment type="caution">
    <text evidence="1">The sequence shown here is derived from an EMBL/GenBank/DDBJ whole genome shotgun (WGS) entry which is preliminary data.</text>
</comment>
<gene>
    <name evidence="1" type="ORF">ABZ921_31160</name>
</gene>
<dbReference type="EMBL" id="JBEYXV010000018">
    <property type="protein sequence ID" value="MEU6825107.1"/>
    <property type="molecule type" value="Genomic_DNA"/>
</dbReference>
<keyword evidence="2" id="KW-1185">Reference proteome</keyword>
<evidence type="ECO:0000313" key="1">
    <source>
        <dbReference type="EMBL" id="MEU6825107.1"/>
    </source>
</evidence>
<proteinExistence type="predicted"/>
<accession>A0ABV3BXR5</accession>
<sequence length="98" mass="10133">MTGTGEDGLHDGLDVAGADFGLWVAGVDYVAGWRHARETADRLNRALLAAGFELSEMRAVASSDEDGRGLVRLTGWTAPADRLAGLLEAVADGGHGAV</sequence>